<protein>
    <submittedName>
        <fullName evidence="1">Uncharacterized protein</fullName>
    </submittedName>
</protein>
<dbReference type="OrthoDB" id="9930272at2759"/>
<dbReference type="SUPFAM" id="SSF101898">
    <property type="entry name" value="NHL repeat"/>
    <property type="match status" value="1"/>
</dbReference>
<keyword evidence="2" id="KW-1185">Reference proteome</keyword>
<organism evidence="1">
    <name type="scientific">Oppiella nova</name>
    <dbReference type="NCBI Taxonomy" id="334625"/>
    <lineage>
        <taxon>Eukaryota</taxon>
        <taxon>Metazoa</taxon>
        <taxon>Ecdysozoa</taxon>
        <taxon>Arthropoda</taxon>
        <taxon>Chelicerata</taxon>
        <taxon>Arachnida</taxon>
        <taxon>Acari</taxon>
        <taxon>Acariformes</taxon>
        <taxon>Sarcoptiformes</taxon>
        <taxon>Oribatida</taxon>
        <taxon>Brachypylina</taxon>
        <taxon>Oppioidea</taxon>
        <taxon>Oppiidae</taxon>
        <taxon>Oppiella</taxon>
    </lineage>
</organism>
<evidence type="ECO:0000313" key="1">
    <source>
        <dbReference type="EMBL" id="CAD7645407.1"/>
    </source>
</evidence>
<reference evidence="1" key="1">
    <citation type="submission" date="2020-11" db="EMBL/GenBank/DDBJ databases">
        <authorList>
            <person name="Tran Van P."/>
        </authorList>
    </citation>
    <scope>NUCLEOTIDE SEQUENCE</scope>
</reference>
<evidence type="ECO:0000313" key="2">
    <source>
        <dbReference type="Proteomes" id="UP000728032"/>
    </source>
</evidence>
<gene>
    <name evidence="1" type="ORF">ONB1V03_LOCUS5189</name>
</gene>
<sequence>MGLIWFVPKAHKSLIYYPTLEALKLNKVQALDIACATNELIVLTDSGVIFRREGMDATKPVGTKWMLIKNNKSKSRITSVSVHTKESILWCCDTNGETWTHTMRPHKWSLINDYNSHSIEMRKVCVSVTDWTVVWGIDRSGKIFVRTFNKSVDQKQDFRGDEWLLMDGILATDIALYDHTVIIAVEGNQLFRRSAKIRQSDSSNEWQPVVVPDIPPEDSVTSVSVTENNDIWIMTATGLVWHTINQLDRHSVKEESDWLII</sequence>
<dbReference type="EMBL" id="CAJPVJ010002012">
    <property type="protein sequence ID" value="CAG2165650.1"/>
    <property type="molecule type" value="Genomic_DNA"/>
</dbReference>
<dbReference type="Proteomes" id="UP000728032">
    <property type="component" value="Unassembled WGS sequence"/>
</dbReference>
<dbReference type="AlphaFoldDB" id="A0A7R9LPD2"/>
<proteinExistence type="predicted"/>
<accession>A0A7R9LPD2</accession>
<dbReference type="EMBL" id="OC916837">
    <property type="protein sequence ID" value="CAD7645407.1"/>
    <property type="molecule type" value="Genomic_DNA"/>
</dbReference>
<name>A0A7R9LPD2_9ACAR</name>